<keyword evidence="3" id="KW-1185">Reference proteome</keyword>
<dbReference type="EMBL" id="CP001287">
    <property type="protein sequence ID" value="ACK67970.1"/>
    <property type="molecule type" value="Genomic_DNA"/>
</dbReference>
<name>B7K5R7_RIPO1</name>
<evidence type="ECO:0000313" key="2">
    <source>
        <dbReference type="EMBL" id="ACK67970.1"/>
    </source>
</evidence>
<feature type="domain" description="DUF2470" evidence="1">
    <location>
        <begin position="10"/>
        <end position="85"/>
    </location>
</feature>
<dbReference type="HOGENOM" id="CLU_174720_0_0_3"/>
<evidence type="ECO:0000313" key="3">
    <source>
        <dbReference type="Proteomes" id="UP000008204"/>
    </source>
</evidence>
<reference evidence="3" key="1">
    <citation type="journal article" date="2011" name="MBio">
        <title>Novel metabolic attributes of the genus Cyanothece, comprising a group of unicellular nitrogen-fixing Cyanobacteria.</title>
        <authorList>
            <person name="Bandyopadhyay A."/>
            <person name="Elvitigala T."/>
            <person name="Welsh E."/>
            <person name="Stockel J."/>
            <person name="Liberton M."/>
            <person name="Min H."/>
            <person name="Sherman L.A."/>
            <person name="Pakrasi H.B."/>
        </authorList>
    </citation>
    <scope>NUCLEOTIDE SEQUENCE [LARGE SCALE GENOMIC DNA]</scope>
    <source>
        <strain evidence="3">PCC 8801</strain>
    </source>
</reference>
<organism evidence="2 3">
    <name type="scientific">Rippkaea orientalis (strain PCC 8801 / RF-1)</name>
    <name type="common">Cyanothece sp. (strain PCC 8801)</name>
    <dbReference type="NCBI Taxonomy" id="41431"/>
    <lineage>
        <taxon>Bacteria</taxon>
        <taxon>Bacillati</taxon>
        <taxon>Cyanobacteriota</taxon>
        <taxon>Cyanophyceae</taxon>
        <taxon>Oscillatoriophycideae</taxon>
        <taxon>Chroococcales</taxon>
        <taxon>Aphanothecaceae</taxon>
        <taxon>Rippkaea</taxon>
        <taxon>Rippkaea orientalis</taxon>
    </lineage>
</organism>
<dbReference type="AlphaFoldDB" id="B7K5R7"/>
<dbReference type="InterPro" id="IPR037119">
    <property type="entry name" value="Haem_oxidase_HugZ-like_sf"/>
</dbReference>
<dbReference type="OrthoDB" id="9814594at2"/>
<dbReference type="PANTHER" id="PTHR37783">
    <property type="entry name" value="MEMBRANE PROTEIN, PUTATIVE (AFU_ORTHOLOGUE AFUA_1G04315)-RELATED"/>
    <property type="match status" value="1"/>
</dbReference>
<dbReference type="InterPro" id="IPR019595">
    <property type="entry name" value="DUF2470"/>
</dbReference>
<dbReference type="SUPFAM" id="SSF50475">
    <property type="entry name" value="FMN-binding split barrel"/>
    <property type="match status" value="1"/>
</dbReference>
<dbReference type="eggNOG" id="COG0748">
    <property type="taxonomic scope" value="Bacteria"/>
</dbReference>
<evidence type="ECO:0000259" key="1">
    <source>
        <dbReference type="Pfam" id="PF10615"/>
    </source>
</evidence>
<dbReference type="KEGG" id="cyp:PCC8801_4031"/>
<proteinExistence type="predicted"/>
<dbReference type="PANTHER" id="PTHR37783:SF1">
    <property type="entry name" value="MEMBRANE PROTEIN, PUTATIVE (AFU_ORTHOLOGUE AFUA_1G04315)-RELATED"/>
    <property type="match status" value="1"/>
</dbReference>
<dbReference type="Gene3D" id="3.20.180.10">
    <property type="entry name" value="PNP-oxidase-like"/>
    <property type="match status" value="1"/>
</dbReference>
<accession>B7K5R7</accession>
<sequence>MSEPITTTISDRICKHMNEDHSEAIVLYAKVFGNTPEAETAQMINIDPEGMNLSVQIKGETIPIRVTFDHPLKDAEDAHHTLIDMVKQARKS</sequence>
<dbReference type="RefSeq" id="WP_012597224.1">
    <property type="nucleotide sequence ID" value="NC_011726.1"/>
</dbReference>
<dbReference type="Pfam" id="PF10615">
    <property type="entry name" value="DUF2470"/>
    <property type="match status" value="1"/>
</dbReference>
<gene>
    <name evidence="2" type="ordered locus">PCC8801_4031</name>
</gene>
<protein>
    <recommendedName>
        <fullName evidence="1">DUF2470 domain-containing protein</fullName>
    </recommendedName>
</protein>
<dbReference type="Proteomes" id="UP000008204">
    <property type="component" value="Chromosome"/>
</dbReference>
<dbReference type="STRING" id="41431.PCC8801_4031"/>